<evidence type="ECO:0000313" key="2">
    <source>
        <dbReference type="Proteomes" id="UP000178435"/>
    </source>
</evidence>
<name>A0A1F7RY87_9BACT</name>
<sequence length="168" mass="19161">MNNSLKNKQPIFWIAIFALLLTSLGCGGVKIIYEVPNHGKIFLSEKSLYNAKPQFDHPHKFSEKEISSIMSSLSCKEKKVFSDDEIKEFAGKIQEAFLKTDPKSFISFYISENAVRNISGGEIYIKGDKCYWYFYPPSDIYLRSPAVDERLKCLSNKLFEISLPLPGT</sequence>
<evidence type="ECO:0000313" key="1">
    <source>
        <dbReference type="EMBL" id="OGL46431.1"/>
    </source>
</evidence>
<reference evidence="1 2" key="1">
    <citation type="journal article" date="2016" name="Nat. Commun.">
        <title>Thousands of microbial genomes shed light on interconnected biogeochemical processes in an aquifer system.</title>
        <authorList>
            <person name="Anantharaman K."/>
            <person name="Brown C.T."/>
            <person name="Hug L.A."/>
            <person name="Sharon I."/>
            <person name="Castelle C.J."/>
            <person name="Probst A.J."/>
            <person name="Thomas B.C."/>
            <person name="Singh A."/>
            <person name="Wilkins M.J."/>
            <person name="Karaoz U."/>
            <person name="Brodie E.L."/>
            <person name="Williams K.H."/>
            <person name="Hubbard S.S."/>
            <person name="Banfield J.F."/>
        </authorList>
    </citation>
    <scope>NUCLEOTIDE SEQUENCE [LARGE SCALE GENOMIC DNA]</scope>
</reference>
<organism evidence="1 2">
    <name type="scientific">Candidatus Schekmanbacteria bacterium RBG_16_38_11</name>
    <dbReference type="NCBI Taxonomy" id="1817880"/>
    <lineage>
        <taxon>Bacteria</taxon>
        <taxon>Candidatus Schekmaniibacteriota</taxon>
    </lineage>
</organism>
<evidence type="ECO:0008006" key="3">
    <source>
        <dbReference type="Google" id="ProtNLM"/>
    </source>
</evidence>
<protein>
    <recommendedName>
        <fullName evidence="3">Lipoprotein</fullName>
    </recommendedName>
</protein>
<comment type="caution">
    <text evidence="1">The sequence shown here is derived from an EMBL/GenBank/DDBJ whole genome shotgun (WGS) entry which is preliminary data.</text>
</comment>
<proteinExistence type="predicted"/>
<dbReference type="Proteomes" id="UP000178435">
    <property type="component" value="Unassembled WGS sequence"/>
</dbReference>
<dbReference type="EMBL" id="MGDF01000047">
    <property type="protein sequence ID" value="OGL46431.1"/>
    <property type="molecule type" value="Genomic_DNA"/>
</dbReference>
<dbReference type="AlphaFoldDB" id="A0A1F7RY87"/>
<dbReference type="PROSITE" id="PS51257">
    <property type="entry name" value="PROKAR_LIPOPROTEIN"/>
    <property type="match status" value="1"/>
</dbReference>
<gene>
    <name evidence="1" type="ORF">A2149_00790</name>
</gene>
<accession>A0A1F7RY87</accession>